<keyword evidence="2" id="KW-0677">Repeat</keyword>
<dbReference type="EMBL" id="JAIWYP010000103">
    <property type="protein sequence ID" value="KAH3689641.1"/>
    <property type="molecule type" value="Genomic_DNA"/>
</dbReference>
<evidence type="ECO:0000313" key="4">
    <source>
        <dbReference type="EMBL" id="KAH3689641.1"/>
    </source>
</evidence>
<dbReference type="InterPro" id="IPR055320">
    <property type="entry name" value="CEP72-like"/>
</dbReference>
<dbReference type="AlphaFoldDB" id="A0A9D3Y089"/>
<evidence type="ECO:0000256" key="2">
    <source>
        <dbReference type="ARBA" id="ARBA00022737"/>
    </source>
</evidence>
<name>A0A9D3Y089_DREPO</name>
<accession>A0A9D3Y089</accession>
<dbReference type="Proteomes" id="UP000828390">
    <property type="component" value="Unassembled WGS sequence"/>
</dbReference>
<dbReference type="PROSITE" id="PS51450">
    <property type="entry name" value="LRR"/>
    <property type="match status" value="2"/>
</dbReference>
<evidence type="ECO:0000256" key="1">
    <source>
        <dbReference type="ARBA" id="ARBA00022614"/>
    </source>
</evidence>
<gene>
    <name evidence="4" type="ORF">DPMN_194658</name>
</gene>
<evidence type="ECO:0000313" key="5">
    <source>
        <dbReference type="Proteomes" id="UP000828390"/>
    </source>
</evidence>
<keyword evidence="1" id="KW-0433">Leucine-rich repeat</keyword>
<sequence>MGGLKYTVQMYSHLYEWIQYLTSLKYIKQTLSAVWKFSRLKHLDLSKNNHTSLQGLEHLQLLEKLNLYYNNIESLEELKRLKFNPNLKAFYT</sequence>
<dbReference type="InterPro" id="IPR001611">
    <property type="entry name" value="Leu-rich_rpt"/>
</dbReference>
<dbReference type="SUPFAM" id="SSF52075">
    <property type="entry name" value="Outer arm dynein light chain 1"/>
    <property type="match status" value="1"/>
</dbReference>
<keyword evidence="5" id="KW-1185">Reference proteome</keyword>
<comment type="caution">
    <text evidence="4">The sequence shown here is derived from an EMBL/GenBank/DDBJ whole genome shotgun (WGS) entry which is preliminary data.</text>
</comment>
<reference evidence="4" key="1">
    <citation type="journal article" date="2019" name="bioRxiv">
        <title>The Genome of the Zebra Mussel, Dreissena polymorpha: A Resource for Invasive Species Research.</title>
        <authorList>
            <person name="McCartney M.A."/>
            <person name="Auch B."/>
            <person name="Kono T."/>
            <person name="Mallez S."/>
            <person name="Zhang Y."/>
            <person name="Obille A."/>
            <person name="Becker A."/>
            <person name="Abrahante J.E."/>
            <person name="Garbe J."/>
            <person name="Badalamenti J.P."/>
            <person name="Herman A."/>
            <person name="Mangelson H."/>
            <person name="Liachko I."/>
            <person name="Sullivan S."/>
            <person name="Sone E.D."/>
            <person name="Koren S."/>
            <person name="Silverstein K.A.T."/>
            <person name="Beckman K.B."/>
            <person name="Gohl D.M."/>
        </authorList>
    </citation>
    <scope>NUCLEOTIDE SEQUENCE</scope>
    <source>
        <strain evidence="4">Duluth1</strain>
        <tissue evidence="4">Whole animal</tissue>
    </source>
</reference>
<proteinExistence type="predicted"/>
<evidence type="ECO:0000256" key="3">
    <source>
        <dbReference type="ARBA" id="ARBA00023054"/>
    </source>
</evidence>
<dbReference type="PANTHER" id="PTHR23311:SF5">
    <property type="entry name" value="CENTROSOMAL PROTEIN OF 72 KDA"/>
    <property type="match status" value="1"/>
</dbReference>
<keyword evidence="3" id="KW-0175">Coiled coil</keyword>
<reference evidence="4" key="2">
    <citation type="submission" date="2020-11" db="EMBL/GenBank/DDBJ databases">
        <authorList>
            <person name="McCartney M.A."/>
            <person name="Auch B."/>
            <person name="Kono T."/>
            <person name="Mallez S."/>
            <person name="Becker A."/>
            <person name="Gohl D.M."/>
            <person name="Silverstein K.A.T."/>
            <person name="Koren S."/>
            <person name="Bechman K.B."/>
            <person name="Herman A."/>
            <person name="Abrahante J.E."/>
            <person name="Garbe J."/>
        </authorList>
    </citation>
    <scope>NUCLEOTIDE SEQUENCE</scope>
    <source>
        <strain evidence="4">Duluth1</strain>
        <tissue evidence="4">Whole animal</tissue>
    </source>
</reference>
<dbReference type="Gene3D" id="3.80.10.10">
    <property type="entry name" value="Ribonuclease Inhibitor"/>
    <property type="match status" value="1"/>
</dbReference>
<protein>
    <submittedName>
        <fullName evidence="4">Uncharacterized protein</fullName>
    </submittedName>
</protein>
<organism evidence="4 5">
    <name type="scientific">Dreissena polymorpha</name>
    <name type="common">Zebra mussel</name>
    <name type="synonym">Mytilus polymorpha</name>
    <dbReference type="NCBI Taxonomy" id="45954"/>
    <lineage>
        <taxon>Eukaryota</taxon>
        <taxon>Metazoa</taxon>
        <taxon>Spiralia</taxon>
        <taxon>Lophotrochozoa</taxon>
        <taxon>Mollusca</taxon>
        <taxon>Bivalvia</taxon>
        <taxon>Autobranchia</taxon>
        <taxon>Heteroconchia</taxon>
        <taxon>Euheterodonta</taxon>
        <taxon>Imparidentia</taxon>
        <taxon>Neoheterodontei</taxon>
        <taxon>Myida</taxon>
        <taxon>Dreissenoidea</taxon>
        <taxon>Dreissenidae</taxon>
        <taxon>Dreissena</taxon>
    </lineage>
</organism>
<dbReference type="InterPro" id="IPR032675">
    <property type="entry name" value="LRR_dom_sf"/>
</dbReference>
<dbReference type="PANTHER" id="PTHR23311">
    <property type="entry name" value="HEAT SHOCK REGULATED 2"/>
    <property type="match status" value="1"/>
</dbReference>